<proteinExistence type="predicted"/>
<reference evidence="2 3" key="1">
    <citation type="submission" date="2023-04" db="EMBL/GenBank/DDBJ databases">
        <title>A long-awaited taxogenomic arrangement of the family Halomonadaceae.</title>
        <authorList>
            <person name="De La Haba R."/>
            <person name="Chuvochina M."/>
            <person name="Wittouck S."/>
            <person name="Arahal D.R."/>
            <person name="Sanchez-Porro C."/>
            <person name="Hugenholtz P."/>
            <person name="Ventosa A."/>
        </authorList>
    </citation>
    <scope>NUCLEOTIDE SEQUENCE [LARGE SCALE GENOMIC DNA]</scope>
    <source>
        <strain evidence="2 3">DSM 17332</strain>
    </source>
</reference>
<feature type="transmembrane region" description="Helical" evidence="1">
    <location>
        <begin position="43"/>
        <end position="62"/>
    </location>
</feature>
<name>A0ABU1GL44_9GAMM</name>
<feature type="transmembrane region" description="Helical" evidence="1">
    <location>
        <begin position="213"/>
        <end position="232"/>
    </location>
</feature>
<evidence type="ECO:0000256" key="1">
    <source>
        <dbReference type="SAM" id="Phobius"/>
    </source>
</evidence>
<sequence length="337" mass="37367">MIDSNTLRQPAVKERVVQLGYLLKHTFTLVGRDPGILRPWIRMSVYGVVMASLFFISVIALWVNNGDIGTPALLLCLLMFIYKYFYYVRQELRQSWLVSEALQGHRRTASEAKARVKGFKGASRLIALFEMVFNGALSWALRIGRVGVLMAILLKGLREVWDLVNHYLLPSVVIDGYGIRESISRMKRLKENVPETLAGVFGIDVAARAVGTIMFPIYALMVLVGLLIGIWVGDPQSPYYLGDPLGGTAMAGAGPLPDTLPITALPILIALWIAKLFSVVLERMAASVKVIYFSIFYMRITHADDIVPEIRGELEAYLRMEAEDPEPVAAPGSQGNP</sequence>
<dbReference type="RefSeq" id="WP_309636465.1">
    <property type="nucleotide sequence ID" value="NZ_JARWAL010000006.1"/>
</dbReference>
<dbReference type="Proteomes" id="UP001252270">
    <property type="component" value="Unassembled WGS sequence"/>
</dbReference>
<keyword evidence="1" id="KW-0812">Transmembrane</keyword>
<keyword evidence="1" id="KW-0472">Membrane</keyword>
<protein>
    <submittedName>
        <fullName evidence="2">Uncharacterized protein</fullName>
    </submittedName>
</protein>
<accession>A0ABU1GL44</accession>
<keyword evidence="1" id="KW-1133">Transmembrane helix</keyword>
<evidence type="ECO:0000313" key="3">
    <source>
        <dbReference type="Proteomes" id="UP001252270"/>
    </source>
</evidence>
<dbReference type="EMBL" id="JARWAL010000006">
    <property type="protein sequence ID" value="MDR5892743.1"/>
    <property type="molecule type" value="Genomic_DNA"/>
</dbReference>
<organism evidence="2 3">
    <name type="scientific">Halomonas mongoliensis</name>
    <dbReference type="NCBI Taxonomy" id="321265"/>
    <lineage>
        <taxon>Bacteria</taxon>
        <taxon>Pseudomonadati</taxon>
        <taxon>Pseudomonadota</taxon>
        <taxon>Gammaproteobacteria</taxon>
        <taxon>Oceanospirillales</taxon>
        <taxon>Halomonadaceae</taxon>
        <taxon>Halomonas</taxon>
    </lineage>
</organism>
<evidence type="ECO:0000313" key="2">
    <source>
        <dbReference type="EMBL" id="MDR5892743.1"/>
    </source>
</evidence>
<gene>
    <name evidence="2" type="ORF">QC820_07920</name>
</gene>
<feature type="transmembrane region" description="Helical" evidence="1">
    <location>
        <begin position="68"/>
        <end position="86"/>
    </location>
</feature>
<feature type="transmembrane region" description="Helical" evidence="1">
    <location>
        <begin position="260"/>
        <end position="281"/>
    </location>
</feature>
<keyword evidence="3" id="KW-1185">Reference proteome</keyword>
<comment type="caution">
    <text evidence="2">The sequence shown here is derived from an EMBL/GenBank/DDBJ whole genome shotgun (WGS) entry which is preliminary data.</text>
</comment>